<accession>A0ABX2DJ73</accession>
<dbReference type="Pfam" id="PF00109">
    <property type="entry name" value="ketoacyl-synt"/>
    <property type="match status" value="1"/>
</dbReference>
<dbReference type="SMART" id="SM00823">
    <property type="entry name" value="PKS_PP"/>
    <property type="match status" value="1"/>
</dbReference>
<dbReference type="GO" id="GO:0016746">
    <property type="term" value="F:acyltransferase activity"/>
    <property type="evidence" value="ECO:0007669"/>
    <property type="project" value="UniProtKB-KW"/>
</dbReference>
<dbReference type="Gene3D" id="3.40.366.10">
    <property type="entry name" value="Malonyl-Coenzyme A Acyl Carrier Protein, domain 2"/>
    <property type="match status" value="1"/>
</dbReference>
<dbReference type="Pfam" id="PF00698">
    <property type="entry name" value="Acyl_transf_1"/>
    <property type="match status" value="1"/>
</dbReference>
<dbReference type="Proteomes" id="UP000711047">
    <property type="component" value="Unassembled WGS sequence"/>
</dbReference>
<evidence type="ECO:0000313" key="6">
    <source>
        <dbReference type="EMBL" id="NQX44119.1"/>
    </source>
</evidence>
<dbReference type="SMART" id="SM00827">
    <property type="entry name" value="PKS_AT"/>
    <property type="match status" value="1"/>
</dbReference>
<dbReference type="PROSITE" id="PS00606">
    <property type="entry name" value="KS3_1"/>
    <property type="match status" value="1"/>
</dbReference>
<dbReference type="SUPFAM" id="SSF55048">
    <property type="entry name" value="Probable ACP-binding domain of malonyl-CoA ACP transacylase"/>
    <property type="match status" value="1"/>
</dbReference>
<dbReference type="PROSITE" id="PS50075">
    <property type="entry name" value="CARRIER"/>
    <property type="match status" value="1"/>
</dbReference>
<evidence type="ECO:0000313" key="7">
    <source>
        <dbReference type="Proteomes" id="UP000711047"/>
    </source>
</evidence>
<dbReference type="InterPro" id="IPR009081">
    <property type="entry name" value="PP-bd_ACP"/>
</dbReference>
<evidence type="ECO:0000259" key="4">
    <source>
        <dbReference type="PROSITE" id="PS50075"/>
    </source>
</evidence>
<keyword evidence="2" id="KW-0597">Phosphoprotein</keyword>
<comment type="caution">
    <text evidence="6">The sequence shown here is derived from an EMBL/GenBank/DDBJ whole genome shotgun (WGS) entry which is preliminary data.</text>
</comment>
<name>A0ABX2DJ73_9BACL</name>
<dbReference type="PROSITE" id="PS00012">
    <property type="entry name" value="PHOSPHOPANTETHEINE"/>
    <property type="match status" value="1"/>
</dbReference>
<keyword evidence="1" id="KW-0596">Phosphopantetheine</keyword>
<dbReference type="InterPro" id="IPR036736">
    <property type="entry name" value="ACP-like_sf"/>
</dbReference>
<dbReference type="InterPro" id="IPR016039">
    <property type="entry name" value="Thiolase-like"/>
</dbReference>
<dbReference type="InterPro" id="IPR018201">
    <property type="entry name" value="Ketoacyl_synth_AS"/>
</dbReference>
<dbReference type="Pfam" id="PF02801">
    <property type="entry name" value="Ketoacyl-synt_C"/>
    <property type="match status" value="1"/>
</dbReference>
<dbReference type="PANTHER" id="PTHR43775">
    <property type="entry name" value="FATTY ACID SYNTHASE"/>
    <property type="match status" value="1"/>
</dbReference>
<keyword evidence="3" id="KW-0808">Transferase</keyword>
<protein>
    <submittedName>
        <fullName evidence="6">Acyltransferase domain-containing protein</fullName>
    </submittedName>
</protein>
<dbReference type="SUPFAM" id="SSF47336">
    <property type="entry name" value="ACP-like"/>
    <property type="match status" value="1"/>
</dbReference>
<proteinExistence type="predicted"/>
<dbReference type="Gene3D" id="3.30.70.3290">
    <property type="match status" value="1"/>
</dbReference>
<dbReference type="InterPro" id="IPR014030">
    <property type="entry name" value="Ketoacyl_synth_N"/>
</dbReference>
<evidence type="ECO:0000256" key="2">
    <source>
        <dbReference type="ARBA" id="ARBA00022553"/>
    </source>
</evidence>
<dbReference type="InterPro" id="IPR014043">
    <property type="entry name" value="Acyl_transferase_dom"/>
</dbReference>
<dbReference type="InterPro" id="IPR014031">
    <property type="entry name" value="Ketoacyl_synth_C"/>
</dbReference>
<evidence type="ECO:0000256" key="3">
    <source>
        <dbReference type="ARBA" id="ARBA00022679"/>
    </source>
</evidence>
<dbReference type="Gene3D" id="1.10.1200.10">
    <property type="entry name" value="ACP-like"/>
    <property type="match status" value="1"/>
</dbReference>
<dbReference type="InterPro" id="IPR020806">
    <property type="entry name" value="PKS_PP-bd"/>
</dbReference>
<dbReference type="InterPro" id="IPR016036">
    <property type="entry name" value="Malonyl_transacylase_ACP-bd"/>
</dbReference>
<dbReference type="CDD" id="cd00833">
    <property type="entry name" value="PKS"/>
    <property type="match status" value="1"/>
</dbReference>
<dbReference type="InterPro" id="IPR006162">
    <property type="entry name" value="Ppantetheine_attach_site"/>
</dbReference>
<keyword evidence="7" id="KW-1185">Reference proteome</keyword>
<dbReference type="InterPro" id="IPR016035">
    <property type="entry name" value="Acyl_Trfase/lysoPLipase"/>
</dbReference>
<dbReference type="Pfam" id="PF00550">
    <property type="entry name" value="PP-binding"/>
    <property type="match status" value="1"/>
</dbReference>
<feature type="domain" description="Carrier" evidence="4">
    <location>
        <begin position="1"/>
        <end position="78"/>
    </location>
</feature>
<evidence type="ECO:0000259" key="5">
    <source>
        <dbReference type="PROSITE" id="PS52004"/>
    </source>
</evidence>
<dbReference type="SMART" id="SM01294">
    <property type="entry name" value="PKS_PP_betabranch"/>
    <property type="match status" value="1"/>
</dbReference>
<dbReference type="InterPro" id="IPR020841">
    <property type="entry name" value="PKS_Beta-ketoAc_synthase_dom"/>
</dbReference>
<dbReference type="SMART" id="SM00825">
    <property type="entry name" value="PKS_KS"/>
    <property type="match status" value="1"/>
</dbReference>
<dbReference type="SUPFAM" id="SSF52151">
    <property type="entry name" value="FabD/lysophospholipase-like"/>
    <property type="match status" value="1"/>
</dbReference>
<gene>
    <name evidence="6" type="ORF">HQN87_02145</name>
</gene>
<dbReference type="InterPro" id="IPR050091">
    <property type="entry name" value="PKS_NRPS_Biosynth_Enz"/>
</dbReference>
<reference evidence="6 7" key="1">
    <citation type="submission" date="2020-05" db="EMBL/GenBank/DDBJ databases">
        <title>Paenibacillus glebae, sp. nov., Paenibacillus humi sp. nov., Paenibacillus pedi sp. nov., Paenibacillus terrestris sp. nov. and Paenibacillus terricola sp. nov., isolated from a forest top soil sample.</title>
        <authorList>
            <person name="Qi S."/>
            <person name="Carlier A."/>
            <person name="Cnockaert M."/>
            <person name="Vandamme P."/>
        </authorList>
    </citation>
    <scope>NUCLEOTIDE SEQUENCE [LARGE SCALE GENOMIC DNA]</scope>
    <source>
        <strain evidence="6 7">LMG 29502</strain>
    </source>
</reference>
<dbReference type="Gene3D" id="3.40.47.10">
    <property type="match status" value="1"/>
</dbReference>
<dbReference type="EMBL" id="JABMKX010000001">
    <property type="protein sequence ID" value="NQX44119.1"/>
    <property type="molecule type" value="Genomic_DNA"/>
</dbReference>
<dbReference type="InterPro" id="IPR001227">
    <property type="entry name" value="Ac_transferase_dom_sf"/>
</dbReference>
<dbReference type="Pfam" id="PF22621">
    <property type="entry name" value="CurL-like_PKS_C"/>
    <property type="match status" value="1"/>
</dbReference>
<keyword evidence="6" id="KW-0012">Acyltransferase</keyword>
<dbReference type="PANTHER" id="PTHR43775:SF37">
    <property type="entry name" value="SI:DKEY-61P9.11"/>
    <property type="match status" value="1"/>
</dbReference>
<dbReference type="SUPFAM" id="SSF53901">
    <property type="entry name" value="Thiolase-like"/>
    <property type="match status" value="1"/>
</dbReference>
<evidence type="ECO:0000256" key="1">
    <source>
        <dbReference type="ARBA" id="ARBA00022450"/>
    </source>
</evidence>
<feature type="domain" description="Ketosynthase family 3 (KS3)" evidence="5">
    <location>
        <begin position="96"/>
        <end position="515"/>
    </location>
</feature>
<dbReference type="RefSeq" id="WP_173126999.1">
    <property type="nucleotide sequence ID" value="NZ_JABMKX010000001.1"/>
</dbReference>
<sequence length="998" mass="110383">MNLAELEIWLTEQIAAAVNVDKEQITKEEPFLQLGLDSVSAVMLTGTIEEKLGRTCSPTLFYDYPTIGQLAAYLIQESPAERQNTEGRPAREYAPEEDIAIVGLSCRFPGADSAEQFWENLLEGKQSITEIPSSRWNADDYYSGNPEEKGTMYTRWGGFLERIREFDAGFFGISPLEAEVMDPQQRLLMEQSWLAFEDAGVKPSELENKDVGVFIGISTNDYSKLQHQPQRITAYHGTGNASSIAANRLSYFYNLTGPSLALDTACSSSLVALHQACRSMKEGESSMALVGGVNLMLHPDLYINFSRARMMSESGRCHTFDSRADGYVRGEGCGMVVLRKLSDARERGDRIYAVIKGSAVNQDGRSNGLTAPRGTSQQKVVERALAAAGLKVDDIGYIEAHGTGTKLGDPIEVNALKEVFAGKQEGICHLGAVKANIGHLEAAAGIAGLIKICLMFQNGRIVPHPDLQTVNEHIDLTGTPFHIPVKSVEWKDKVKNAGISSFGFGGTNAHVIVQSFRAPRTLGVRPKRYSGHILTVSAKSESSLWLMQEAYSAAIEQAPASELVDLCYTAHCRRELLPYRLTVTGRTREELCSRLKAGEGTPGSRIPGKIAFVYGGQGSQYTGMARELLQTSEVFQQAFSHGLSYLDQETSALMMQILYGKEEAVNERLHQTEFTQLSLFLIQYALTKLWNSFGITPDYVTGHSIGEYAAACQAGMMELGDAVRLVQLRGRLMGNTPVQGGMAMVQCPEETVRQLIQEQGLELSIAAVNTPDQTVVSGVPEQLQKLEAMMTDRSVMFKQLLVSNAFHSALMEPILQEFHEAAGRITFRTAQLPLISNIDGRPRHEISADYLRDHLRGTVRFHDCLSYFAEEKVAVIEIGPGGLIKMARRHIRGDQVWGASLGKEGQDWEVLHRSLALLADRGIPLDWKEYYTPLQPAYAPLPPYSFNRREYWMEEDKVLPAQADSAITETALSSEILDIMNHHLETINNQSEYMLKRG</sequence>
<organism evidence="6 7">
    <name type="scientific">Paenibacillus tritici</name>
    <dbReference type="NCBI Taxonomy" id="1873425"/>
    <lineage>
        <taxon>Bacteria</taxon>
        <taxon>Bacillati</taxon>
        <taxon>Bacillota</taxon>
        <taxon>Bacilli</taxon>
        <taxon>Bacillales</taxon>
        <taxon>Paenibacillaceae</taxon>
        <taxon>Paenibacillus</taxon>
    </lineage>
</organism>
<dbReference type="PROSITE" id="PS52004">
    <property type="entry name" value="KS3_2"/>
    <property type="match status" value="1"/>
</dbReference>